<evidence type="ECO:0000256" key="5">
    <source>
        <dbReference type="ARBA" id="ARBA00022722"/>
    </source>
</evidence>
<comment type="similarity">
    <text evidence="1">Belongs to the beta type-B retroviral polymerase family. HERV class-II K(HML-2) pol subfamily.</text>
</comment>
<accession>A0A093FVE9</accession>
<feature type="non-terminal residue" evidence="10">
    <location>
        <position position="1"/>
    </location>
</feature>
<feature type="domain" description="Reverse transcriptase" evidence="9">
    <location>
        <begin position="18"/>
        <end position="222"/>
    </location>
</feature>
<evidence type="ECO:0000259" key="9">
    <source>
        <dbReference type="PROSITE" id="PS50878"/>
    </source>
</evidence>
<name>A0A093FVE9_TYTAL</name>
<dbReference type="GO" id="GO:0003964">
    <property type="term" value="F:RNA-directed DNA polymerase activity"/>
    <property type="evidence" value="ECO:0007669"/>
    <property type="project" value="UniProtKB-KW"/>
</dbReference>
<evidence type="ECO:0000256" key="7">
    <source>
        <dbReference type="ARBA" id="ARBA00022801"/>
    </source>
</evidence>
<keyword evidence="4" id="KW-0548">Nucleotidyltransferase</keyword>
<evidence type="ECO:0000256" key="1">
    <source>
        <dbReference type="ARBA" id="ARBA00010879"/>
    </source>
</evidence>
<dbReference type="GO" id="GO:0035613">
    <property type="term" value="F:RNA stem-loop binding"/>
    <property type="evidence" value="ECO:0007669"/>
    <property type="project" value="TreeGrafter"/>
</dbReference>
<dbReference type="SUPFAM" id="SSF56672">
    <property type="entry name" value="DNA/RNA polymerases"/>
    <property type="match status" value="1"/>
</dbReference>
<keyword evidence="6" id="KW-0255">Endonuclease</keyword>
<feature type="non-terminal residue" evidence="10">
    <location>
        <position position="262"/>
    </location>
</feature>
<keyword evidence="8" id="KW-0695">RNA-directed DNA polymerase</keyword>
<dbReference type="Gene3D" id="3.10.10.10">
    <property type="entry name" value="HIV Type 1 Reverse Transcriptase, subunit A, domain 1"/>
    <property type="match status" value="1"/>
</dbReference>
<dbReference type="InterPro" id="IPR010661">
    <property type="entry name" value="RVT_thumb"/>
</dbReference>
<evidence type="ECO:0000256" key="8">
    <source>
        <dbReference type="ARBA" id="ARBA00022918"/>
    </source>
</evidence>
<dbReference type="Gene3D" id="3.30.70.270">
    <property type="match status" value="2"/>
</dbReference>
<dbReference type="EMBL" id="KK402466">
    <property type="protein sequence ID" value="KFV60655.1"/>
    <property type="molecule type" value="Genomic_DNA"/>
</dbReference>
<dbReference type="InterPro" id="IPR043128">
    <property type="entry name" value="Rev_trsase/Diguanyl_cyclase"/>
</dbReference>
<evidence type="ECO:0000313" key="11">
    <source>
        <dbReference type="Proteomes" id="UP000054190"/>
    </source>
</evidence>
<evidence type="ECO:0000313" key="10">
    <source>
        <dbReference type="EMBL" id="KFV60655.1"/>
    </source>
</evidence>
<protein>
    <recommendedName>
        <fullName evidence="2">ribonuclease H</fullName>
        <ecNumber evidence="2">3.1.26.4</ecNumber>
    </recommendedName>
</protein>
<dbReference type="PANTHER" id="PTHR41694">
    <property type="entry name" value="ENDOGENOUS RETROVIRUS GROUP K MEMBER POL PROTEIN"/>
    <property type="match status" value="1"/>
</dbReference>
<evidence type="ECO:0000256" key="4">
    <source>
        <dbReference type="ARBA" id="ARBA00022695"/>
    </source>
</evidence>
<evidence type="ECO:0000256" key="6">
    <source>
        <dbReference type="ARBA" id="ARBA00022759"/>
    </source>
</evidence>
<organism evidence="10 11">
    <name type="scientific">Tyto alba</name>
    <name type="common">Barn owl</name>
    <dbReference type="NCBI Taxonomy" id="56313"/>
    <lineage>
        <taxon>Eukaryota</taxon>
        <taxon>Metazoa</taxon>
        <taxon>Chordata</taxon>
        <taxon>Craniata</taxon>
        <taxon>Vertebrata</taxon>
        <taxon>Euteleostomi</taxon>
        <taxon>Archelosauria</taxon>
        <taxon>Archosauria</taxon>
        <taxon>Dinosauria</taxon>
        <taxon>Saurischia</taxon>
        <taxon>Theropoda</taxon>
        <taxon>Coelurosauria</taxon>
        <taxon>Aves</taxon>
        <taxon>Neognathae</taxon>
        <taxon>Neoaves</taxon>
        <taxon>Telluraves</taxon>
        <taxon>Strigiformes</taxon>
        <taxon>Tytonidae</taxon>
        <taxon>Tyto</taxon>
    </lineage>
</organism>
<dbReference type="Proteomes" id="UP000054190">
    <property type="component" value="Unassembled WGS sequence"/>
</dbReference>
<dbReference type="AlphaFoldDB" id="A0A093FVE9"/>
<dbReference type="InterPro" id="IPR000477">
    <property type="entry name" value="RT_dom"/>
</dbReference>
<evidence type="ECO:0000256" key="2">
    <source>
        <dbReference type="ARBA" id="ARBA00012180"/>
    </source>
</evidence>
<proteinExistence type="inferred from homology"/>
<dbReference type="EC" id="3.1.26.4" evidence="2"/>
<dbReference type="Pfam" id="PF00078">
    <property type="entry name" value="RVT_1"/>
    <property type="match status" value="1"/>
</dbReference>
<dbReference type="PANTHER" id="PTHR41694:SF3">
    <property type="entry name" value="RNA-DIRECTED DNA POLYMERASE-RELATED"/>
    <property type="match status" value="1"/>
</dbReference>
<dbReference type="InterPro" id="IPR043502">
    <property type="entry name" value="DNA/RNA_pol_sf"/>
</dbReference>
<dbReference type="Pfam" id="PF06817">
    <property type="entry name" value="RVT_thumb"/>
    <property type="match status" value="1"/>
</dbReference>
<keyword evidence="5" id="KW-0540">Nuclease</keyword>
<evidence type="ECO:0000256" key="3">
    <source>
        <dbReference type="ARBA" id="ARBA00022679"/>
    </source>
</evidence>
<keyword evidence="7" id="KW-0378">Hydrolase</keyword>
<dbReference type="PROSITE" id="PS50878">
    <property type="entry name" value="RT_POL"/>
    <property type="match status" value="1"/>
</dbReference>
<keyword evidence="3" id="KW-0808">Transferase</keyword>
<keyword evidence="11" id="KW-1185">Reference proteome</keyword>
<dbReference type="GO" id="GO:0004523">
    <property type="term" value="F:RNA-DNA hybrid ribonuclease activity"/>
    <property type="evidence" value="ECO:0007669"/>
    <property type="project" value="UniProtKB-EC"/>
</dbReference>
<sequence length="262" mass="30148">PLPKEKLHQLRLLVQEQLAVGHIVPSTSPWNSPVFVIKKKSGKWQLLHYLRQINEVMEDKGPLQPSLPSPTMIPQNWKIDITDLKDWFFTIPLHPKDAPCFAFSVPSLNMSEPYQRYHWVVLPQSMKNSPTICQWYVARALSPVQQQFPSVLIYHYMDDILLSAAMETELELATNATFRSINRHGLTVTPEKIQQTSPWKYLGWKIVHQTAHPQSMWLGVDIETLNDLQKVLGAVNWIRPLLGINNEDLHPLFELLKGNPAL</sequence>
<gene>
    <name evidence="10" type="ORF">N341_05551</name>
</gene>
<reference evidence="10 11" key="1">
    <citation type="submission" date="2014-04" db="EMBL/GenBank/DDBJ databases">
        <title>Genome evolution of avian class.</title>
        <authorList>
            <person name="Zhang G."/>
            <person name="Li C."/>
        </authorList>
    </citation>
    <scope>NUCLEOTIDE SEQUENCE [LARGE SCALE GENOMIC DNA]</scope>
    <source>
        <strain evidence="10">BGI_N341</strain>
    </source>
</reference>